<protein>
    <submittedName>
        <fullName evidence="1">Uncharacterized protein</fullName>
    </submittedName>
</protein>
<organism evidence="1 2">
    <name type="scientific">Sneathiella chinensis</name>
    <dbReference type="NCBI Taxonomy" id="349750"/>
    <lineage>
        <taxon>Bacteria</taxon>
        <taxon>Pseudomonadati</taxon>
        <taxon>Pseudomonadota</taxon>
        <taxon>Alphaproteobacteria</taxon>
        <taxon>Sneathiellales</taxon>
        <taxon>Sneathiellaceae</taxon>
        <taxon>Sneathiella</taxon>
    </lineage>
</organism>
<dbReference type="EMBL" id="BSNF01000001">
    <property type="protein sequence ID" value="GLQ05000.1"/>
    <property type="molecule type" value="Genomic_DNA"/>
</dbReference>
<dbReference type="Proteomes" id="UP001161409">
    <property type="component" value="Unassembled WGS sequence"/>
</dbReference>
<reference evidence="1" key="2">
    <citation type="submission" date="2023-01" db="EMBL/GenBank/DDBJ databases">
        <title>Draft genome sequence of Sneathiella chinensis strain NBRC 103408.</title>
        <authorList>
            <person name="Sun Q."/>
            <person name="Mori K."/>
        </authorList>
    </citation>
    <scope>NUCLEOTIDE SEQUENCE</scope>
    <source>
        <strain evidence="1">NBRC 103408</strain>
    </source>
</reference>
<proteinExistence type="predicted"/>
<evidence type="ECO:0000313" key="2">
    <source>
        <dbReference type="Proteomes" id="UP001161409"/>
    </source>
</evidence>
<reference evidence="1" key="1">
    <citation type="journal article" date="2014" name="Int. J. Syst. Evol. Microbiol.">
        <title>Complete genome of a new Firmicutes species belonging to the dominant human colonic microbiota ('Ruminococcus bicirculans') reveals two chromosomes and a selective capacity to utilize plant glucans.</title>
        <authorList>
            <consortium name="NISC Comparative Sequencing Program"/>
            <person name="Wegmann U."/>
            <person name="Louis P."/>
            <person name="Goesmann A."/>
            <person name="Henrissat B."/>
            <person name="Duncan S.H."/>
            <person name="Flint H.J."/>
        </authorList>
    </citation>
    <scope>NUCLEOTIDE SEQUENCE</scope>
    <source>
        <strain evidence="1">NBRC 103408</strain>
    </source>
</reference>
<accession>A0ABQ5U015</accession>
<dbReference type="RefSeq" id="WP_169559034.1">
    <property type="nucleotide sequence ID" value="NZ_BSNF01000001.1"/>
</dbReference>
<keyword evidence="2" id="KW-1185">Reference proteome</keyword>
<gene>
    <name evidence="1" type="ORF">GCM10007924_02210</name>
</gene>
<evidence type="ECO:0000313" key="1">
    <source>
        <dbReference type="EMBL" id="GLQ05000.1"/>
    </source>
</evidence>
<name>A0ABQ5U015_9PROT</name>
<sequence length="89" mass="10053">MQTTPSMVSPSPSRKAGYADPIIDQGDVNWAARKFILLFGEDAADWALREVTRLELEGKLHVAEMFHRVASECARLLQKSEKLRIVSMH</sequence>
<comment type="caution">
    <text evidence="1">The sequence shown here is derived from an EMBL/GenBank/DDBJ whole genome shotgun (WGS) entry which is preliminary data.</text>
</comment>